<evidence type="ECO:0000313" key="1">
    <source>
        <dbReference type="EMBL" id="ORY47682.1"/>
    </source>
</evidence>
<name>A0A1Y2CKY6_9FUNG</name>
<dbReference type="OrthoDB" id="10296431at2759"/>
<evidence type="ECO:0000313" key="2">
    <source>
        <dbReference type="Proteomes" id="UP000193642"/>
    </source>
</evidence>
<comment type="caution">
    <text evidence="1">The sequence shown here is derived from an EMBL/GenBank/DDBJ whole genome shotgun (WGS) entry which is preliminary data.</text>
</comment>
<reference evidence="1 2" key="1">
    <citation type="submission" date="2016-07" db="EMBL/GenBank/DDBJ databases">
        <title>Pervasive Adenine N6-methylation of Active Genes in Fungi.</title>
        <authorList>
            <consortium name="DOE Joint Genome Institute"/>
            <person name="Mondo S.J."/>
            <person name="Dannebaum R.O."/>
            <person name="Kuo R.C."/>
            <person name="Labutti K."/>
            <person name="Haridas S."/>
            <person name="Kuo A."/>
            <person name="Salamov A."/>
            <person name="Ahrendt S.R."/>
            <person name="Lipzen A."/>
            <person name="Sullivan W."/>
            <person name="Andreopoulos W.B."/>
            <person name="Clum A."/>
            <person name="Lindquist E."/>
            <person name="Daum C."/>
            <person name="Ramamoorthy G.K."/>
            <person name="Gryganskyi A."/>
            <person name="Culley D."/>
            <person name="Magnuson J.K."/>
            <person name="James T.Y."/>
            <person name="O'Malley M.A."/>
            <person name="Stajich J.E."/>
            <person name="Spatafora J.W."/>
            <person name="Visel A."/>
            <person name="Grigoriev I.V."/>
        </authorList>
    </citation>
    <scope>NUCLEOTIDE SEQUENCE [LARGE SCALE GENOMIC DNA]</scope>
    <source>
        <strain evidence="1 2">JEL800</strain>
    </source>
</reference>
<organism evidence="1 2">
    <name type="scientific">Rhizoclosmatium globosum</name>
    <dbReference type="NCBI Taxonomy" id="329046"/>
    <lineage>
        <taxon>Eukaryota</taxon>
        <taxon>Fungi</taxon>
        <taxon>Fungi incertae sedis</taxon>
        <taxon>Chytridiomycota</taxon>
        <taxon>Chytridiomycota incertae sedis</taxon>
        <taxon>Chytridiomycetes</taxon>
        <taxon>Chytridiales</taxon>
        <taxon>Chytriomycetaceae</taxon>
        <taxon>Rhizoclosmatium</taxon>
    </lineage>
</organism>
<proteinExistence type="predicted"/>
<accession>A0A1Y2CKY6</accession>
<dbReference type="EMBL" id="MCGO01000013">
    <property type="protein sequence ID" value="ORY47682.1"/>
    <property type="molecule type" value="Genomic_DNA"/>
</dbReference>
<sequence length="255" mass="27753">MRQVHIVFSGRDSGRESDIEVVSETSVFHDAAFVLGCVLVRGRSFAAPLLTALATKTHVVHVVAPLFIDWFCASTSLTVCLAAAVALSEILASSHSRVALTPQTAHAIVDKSQWCAQQGLLEPTNIFADLHARGAFDVVAADVRNSQIRARFEAVASLRDGLKSNPVLSSNSLIEPSDVEDLEREVLEYSSDFESTLKPSQSALADSQPSIEMLLRGIGRFSSARGMLDIDPSPETTAQIIEDELARYYRVRIKL</sequence>
<keyword evidence="2" id="KW-1185">Reference proteome</keyword>
<dbReference type="Proteomes" id="UP000193642">
    <property type="component" value="Unassembled WGS sequence"/>
</dbReference>
<protein>
    <submittedName>
        <fullName evidence="1">Uncharacterized protein</fullName>
    </submittedName>
</protein>
<dbReference type="AlphaFoldDB" id="A0A1Y2CKY6"/>
<gene>
    <name evidence="1" type="ORF">BCR33DRAFT_714774</name>
</gene>